<feature type="chain" id="PRO_5035756981" evidence="1">
    <location>
        <begin position="23"/>
        <end position="225"/>
    </location>
</feature>
<organism evidence="2 3">
    <name type="scientific">Triticum urartu</name>
    <name type="common">Red wild einkorn</name>
    <name type="synonym">Crithodium urartu</name>
    <dbReference type="NCBI Taxonomy" id="4572"/>
    <lineage>
        <taxon>Eukaryota</taxon>
        <taxon>Viridiplantae</taxon>
        <taxon>Streptophyta</taxon>
        <taxon>Embryophyta</taxon>
        <taxon>Tracheophyta</taxon>
        <taxon>Spermatophyta</taxon>
        <taxon>Magnoliopsida</taxon>
        <taxon>Liliopsida</taxon>
        <taxon>Poales</taxon>
        <taxon>Poaceae</taxon>
        <taxon>BOP clade</taxon>
        <taxon>Pooideae</taxon>
        <taxon>Triticodae</taxon>
        <taxon>Triticeae</taxon>
        <taxon>Triticinae</taxon>
        <taxon>Triticum</taxon>
    </lineage>
</organism>
<dbReference type="AlphaFoldDB" id="A0A8R7PYD4"/>
<name>A0A8R7PYD4_TRIUA</name>
<feature type="signal peptide" evidence="1">
    <location>
        <begin position="1"/>
        <end position="22"/>
    </location>
</feature>
<reference evidence="3" key="1">
    <citation type="journal article" date="2013" name="Nature">
        <title>Draft genome of the wheat A-genome progenitor Triticum urartu.</title>
        <authorList>
            <person name="Ling H.Q."/>
            <person name="Zhao S."/>
            <person name="Liu D."/>
            <person name="Wang J."/>
            <person name="Sun H."/>
            <person name="Zhang C."/>
            <person name="Fan H."/>
            <person name="Li D."/>
            <person name="Dong L."/>
            <person name="Tao Y."/>
            <person name="Gao C."/>
            <person name="Wu H."/>
            <person name="Li Y."/>
            <person name="Cui Y."/>
            <person name="Guo X."/>
            <person name="Zheng S."/>
            <person name="Wang B."/>
            <person name="Yu K."/>
            <person name="Liang Q."/>
            <person name="Yang W."/>
            <person name="Lou X."/>
            <person name="Chen J."/>
            <person name="Feng M."/>
            <person name="Jian J."/>
            <person name="Zhang X."/>
            <person name="Luo G."/>
            <person name="Jiang Y."/>
            <person name="Liu J."/>
            <person name="Wang Z."/>
            <person name="Sha Y."/>
            <person name="Zhang B."/>
            <person name="Wu H."/>
            <person name="Tang D."/>
            <person name="Shen Q."/>
            <person name="Xue P."/>
            <person name="Zou S."/>
            <person name="Wang X."/>
            <person name="Liu X."/>
            <person name="Wang F."/>
            <person name="Yang Y."/>
            <person name="An X."/>
            <person name="Dong Z."/>
            <person name="Zhang K."/>
            <person name="Zhang X."/>
            <person name="Luo M.C."/>
            <person name="Dvorak J."/>
            <person name="Tong Y."/>
            <person name="Wang J."/>
            <person name="Yang H."/>
            <person name="Li Z."/>
            <person name="Wang D."/>
            <person name="Zhang A."/>
            <person name="Wang J."/>
        </authorList>
    </citation>
    <scope>NUCLEOTIDE SEQUENCE</scope>
    <source>
        <strain evidence="3">cv. G1812</strain>
    </source>
</reference>
<keyword evidence="3" id="KW-1185">Reference proteome</keyword>
<evidence type="ECO:0000313" key="2">
    <source>
        <dbReference type="EnsemblPlants" id="TuG1812G0300005791.01.T01"/>
    </source>
</evidence>
<evidence type="ECO:0000256" key="1">
    <source>
        <dbReference type="SAM" id="SignalP"/>
    </source>
</evidence>
<evidence type="ECO:0000313" key="3">
    <source>
        <dbReference type="Proteomes" id="UP000015106"/>
    </source>
</evidence>
<protein>
    <submittedName>
        <fullName evidence="2">Uncharacterized protein</fullName>
    </submittedName>
</protein>
<reference evidence="2" key="2">
    <citation type="submission" date="2018-03" db="EMBL/GenBank/DDBJ databases">
        <title>The Triticum urartu genome reveals the dynamic nature of wheat genome evolution.</title>
        <authorList>
            <person name="Ling H."/>
            <person name="Ma B."/>
            <person name="Shi X."/>
            <person name="Liu H."/>
            <person name="Dong L."/>
            <person name="Sun H."/>
            <person name="Cao Y."/>
            <person name="Gao Q."/>
            <person name="Zheng S."/>
            <person name="Li Y."/>
            <person name="Yu Y."/>
            <person name="Du H."/>
            <person name="Qi M."/>
            <person name="Li Y."/>
            <person name="Yu H."/>
            <person name="Cui Y."/>
            <person name="Wang N."/>
            <person name="Chen C."/>
            <person name="Wu H."/>
            <person name="Zhao Y."/>
            <person name="Zhang J."/>
            <person name="Li Y."/>
            <person name="Zhou W."/>
            <person name="Zhang B."/>
            <person name="Hu W."/>
            <person name="Eijk M."/>
            <person name="Tang J."/>
            <person name="Witsenboer H."/>
            <person name="Zhao S."/>
            <person name="Li Z."/>
            <person name="Zhang A."/>
            <person name="Wang D."/>
            <person name="Liang C."/>
        </authorList>
    </citation>
    <scope>NUCLEOTIDE SEQUENCE [LARGE SCALE GENOMIC DNA]</scope>
    <source>
        <strain evidence="2">cv. G1812</strain>
    </source>
</reference>
<sequence>MLILSHSLLSWGASFLFSRLEGLGNDAYLSKDSDADKLFMDNVLSEYLTKLSTEDDPSTKTSNSAISQAHLSGPFYSTDSVVVVEMEGISAPDSDLPKFWVNLLGRKSPRWHYITGTAERSCRKRQSMEEGKIPADESAEASTKRRKIAGILDSFANVLAGEDNDSILPEINTASSSHQISVDGTWQEQGVENLQDTQNSLHIPLKREFSKLYELFELPGSVMCM</sequence>
<dbReference type="EnsemblPlants" id="TuG1812G0300005791.01.T01">
    <property type="protein sequence ID" value="TuG1812G0300005791.01.T01"/>
    <property type="gene ID" value="TuG1812G0300005791.01"/>
</dbReference>
<reference evidence="2" key="3">
    <citation type="submission" date="2022-06" db="UniProtKB">
        <authorList>
            <consortium name="EnsemblPlants"/>
        </authorList>
    </citation>
    <scope>IDENTIFICATION</scope>
</reference>
<dbReference type="Gramene" id="TuG1812G0300005791.01.T01">
    <property type="protein sequence ID" value="TuG1812G0300005791.01.T01"/>
    <property type="gene ID" value="TuG1812G0300005791.01"/>
</dbReference>
<keyword evidence="1" id="KW-0732">Signal</keyword>
<dbReference type="Proteomes" id="UP000015106">
    <property type="component" value="Chromosome 3"/>
</dbReference>
<accession>A0A8R7PYD4</accession>
<proteinExistence type="predicted"/>